<evidence type="ECO:0000256" key="1">
    <source>
        <dbReference type="SAM" id="MobiDB-lite"/>
    </source>
</evidence>
<evidence type="ECO:0000313" key="4">
    <source>
        <dbReference type="Proteomes" id="UP000682811"/>
    </source>
</evidence>
<dbReference type="AlphaFoldDB" id="A0A919YL33"/>
<comment type="caution">
    <text evidence="3">The sequence shown here is derived from an EMBL/GenBank/DDBJ whole genome shotgun (WGS) entry which is preliminary data.</text>
</comment>
<sequence length="386" mass="41518">MKNKKWLYAALIAVVLAIAFVWGGQDSKKPAPPMEASVQTEHSESAISPEGVAPSGGKAAADEESKQPPSDATQASTAPEKEPKDSKPDAEKASGEAVGTKNKEAGLTNQPQDLKQETDGASAPDASQKTELAEEAAVNTSTNKGPDKAKENAEAKVPGKSETKASVKAADKTADKTVDNDKTTDKTADKNSAAKTAEKPAASSKPGKTDSAKADAKPKKDKYQTDPVPAGKPKPVEWQDTTINKKKQLTATLSVSAASILNHMDQFNKDKLEVLPKDGVIYKARKVTFYEGESVFDLLLREMKKNKIHMEFSMTPIYNSNYIEGINNLYEFDCGELSGWMYKVNGWFPNYGSSRYALKDGDVVEWVYTCDLGRDVGGYVAAGGKP</sequence>
<accession>A0A919YL33</accession>
<feature type="region of interest" description="Disordered" evidence="1">
    <location>
        <begin position="25"/>
        <end position="237"/>
    </location>
</feature>
<dbReference type="EMBL" id="BORT01000050">
    <property type="protein sequence ID" value="GIO51350.1"/>
    <property type="molecule type" value="Genomic_DNA"/>
</dbReference>
<feature type="compositionally biased region" description="Basic and acidic residues" evidence="1">
    <location>
        <begin position="207"/>
        <end position="224"/>
    </location>
</feature>
<dbReference type="InterPro" id="IPR027954">
    <property type="entry name" value="Transcobalamin-like_C"/>
</dbReference>
<proteinExistence type="predicted"/>
<organism evidence="3 4">
    <name type="scientific">Paenibacillus azoreducens</name>
    <dbReference type="NCBI Taxonomy" id="116718"/>
    <lineage>
        <taxon>Bacteria</taxon>
        <taxon>Bacillati</taxon>
        <taxon>Bacillota</taxon>
        <taxon>Bacilli</taxon>
        <taxon>Bacillales</taxon>
        <taxon>Paenibacillaceae</taxon>
        <taxon>Paenibacillus</taxon>
    </lineage>
</organism>
<feature type="domain" description="Transcobalamin-like C-terminal" evidence="2">
    <location>
        <begin position="292"/>
        <end position="369"/>
    </location>
</feature>
<feature type="compositionally biased region" description="Basic and acidic residues" evidence="1">
    <location>
        <begin position="145"/>
        <end position="189"/>
    </location>
</feature>
<gene>
    <name evidence="3" type="ORF">J34TS1_61150</name>
</gene>
<keyword evidence="4" id="KW-1185">Reference proteome</keyword>
<reference evidence="3 4" key="1">
    <citation type="submission" date="2021-03" db="EMBL/GenBank/DDBJ databases">
        <title>Antimicrobial resistance genes in bacteria isolated from Japanese honey, and their potential for conferring macrolide and lincosamide resistance in the American foulbrood pathogen Paenibacillus larvae.</title>
        <authorList>
            <person name="Okamoto M."/>
            <person name="Kumagai M."/>
            <person name="Kanamori H."/>
            <person name="Takamatsu D."/>
        </authorList>
    </citation>
    <scope>NUCLEOTIDE SEQUENCE [LARGE SCALE GENOMIC DNA]</scope>
    <source>
        <strain evidence="3 4">J34TS1</strain>
    </source>
</reference>
<dbReference type="Gene3D" id="2.170.130.30">
    <property type="match status" value="1"/>
</dbReference>
<evidence type="ECO:0000259" key="2">
    <source>
        <dbReference type="Pfam" id="PF14478"/>
    </source>
</evidence>
<feature type="compositionally biased region" description="Polar residues" evidence="1">
    <location>
        <begin position="67"/>
        <end position="77"/>
    </location>
</feature>
<name>A0A919YL33_9BACL</name>
<protein>
    <recommendedName>
        <fullName evidence="2">Transcobalamin-like C-terminal domain-containing protein</fullName>
    </recommendedName>
</protein>
<dbReference type="Proteomes" id="UP000682811">
    <property type="component" value="Unassembled WGS sequence"/>
</dbReference>
<dbReference type="Pfam" id="PF14478">
    <property type="entry name" value="DUF4430"/>
    <property type="match status" value="1"/>
</dbReference>
<evidence type="ECO:0000313" key="3">
    <source>
        <dbReference type="EMBL" id="GIO51350.1"/>
    </source>
</evidence>
<feature type="compositionally biased region" description="Basic and acidic residues" evidence="1">
    <location>
        <begin position="79"/>
        <end position="94"/>
    </location>
</feature>